<dbReference type="Proteomes" id="UP000003803">
    <property type="component" value="Unassembled WGS sequence"/>
</dbReference>
<sequence>MRRLYQAGNGVFYVHPGMSAISWIFDFLNNIFDNKLIVYVKF</sequence>
<accession>B0P6I3</accession>
<name>B0P6I3_9FIRM</name>
<comment type="caution">
    <text evidence="1">The sequence shown here is derived from an EMBL/GenBank/DDBJ whole genome shotgun (WGS) entry which is preliminary data.</text>
</comment>
<evidence type="ECO:0000313" key="2">
    <source>
        <dbReference type="Proteomes" id="UP000003803"/>
    </source>
</evidence>
<dbReference type="AlphaFoldDB" id="B0P6I3"/>
<gene>
    <name evidence="1" type="ORF">ANACOL_00360</name>
</gene>
<reference evidence="1" key="1">
    <citation type="submission" date="2007-11" db="EMBL/GenBank/DDBJ databases">
        <authorList>
            <person name="Fulton L."/>
            <person name="Clifton S."/>
            <person name="Fulton B."/>
            <person name="Xu J."/>
            <person name="Minx P."/>
            <person name="Pepin K.H."/>
            <person name="Johnson M."/>
            <person name="Thiruvilangam P."/>
            <person name="Bhonagiri V."/>
            <person name="Nash W.E."/>
            <person name="Mardis E.R."/>
            <person name="Wilson R.K."/>
        </authorList>
    </citation>
    <scope>NUCLEOTIDE SEQUENCE [LARGE SCALE GENOMIC DNA]</scope>
    <source>
        <strain evidence="1">DSM 17241</strain>
    </source>
</reference>
<organism evidence="1 2">
    <name type="scientific">Anaerotruncus colihominis DSM 17241</name>
    <dbReference type="NCBI Taxonomy" id="445972"/>
    <lineage>
        <taxon>Bacteria</taxon>
        <taxon>Bacillati</taxon>
        <taxon>Bacillota</taxon>
        <taxon>Clostridia</taxon>
        <taxon>Eubacteriales</taxon>
        <taxon>Oscillospiraceae</taxon>
        <taxon>Anaerotruncus</taxon>
    </lineage>
</organism>
<proteinExistence type="predicted"/>
<dbReference type="EMBL" id="ABGD02000005">
    <property type="protein sequence ID" value="EDS12808.1"/>
    <property type="molecule type" value="Genomic_DNA"/>
</dbReference>
<dbReference type="HOGENOM" id="CLU_3246372_0_0_9"/>
<protein>
    <submittedName>
        <fullName evidence="1">Uncharacterized protein</fullName>
    </submittedName>
</protein>
<evidence type="ECO:0000313" key="1">
    <source>
        <dbReference type="EMBL" id="EDS12808.1"/>
    </source>
</evidence>
<keyword evidence="2" id="KW-1185">Reference proteome</keyword>
<reference evidence="1" key="2">
    <citation type="submission" date="2013-09" db="EMBL/GenBank/DDBJ databases">
        <title>Draft genome sequence of Anaerotruncus colihominis(DSM 17241).</title>
        <authorList>
            <person name="Sudarsanam P."/>
            <person name="Ley R."/>
            <person name="Guruge J."/>
            <person name="Turnbaugh P.J."/>
            <person name="Mahowald M."/>
            <person name="Liep D."/>
            <person name="Gordon J."/>
        </authorList>
    </citation>
    <scope>NUCLEOTIDE SEQUENCE</scope>
    <source>
        <strain evidence="1">DSM 17241</strain>
    </source>
</reference>